<keyword evidence="2" id="KW-1185">Reference proteome</keyword>
<organism evidence="1 2">
    <name type="scientific">Klenkia sesuvii</name>
    <dbReference type="NCBI Taxonomy" id="3103137"/>
    <lineage>
        <taxon>Bacteria</taxon>
        <taxon>Bacillati</taxon>
        <taxon>Actinomycetota</taxon>
        <taxon>Actinomycetes</taxon>
        <taxon>Geodermatophilales</taxon>
        <taxon>Geodermatophilaceae</taxon>
        <taxon>Klenkia</taxon>
    </lineage>
</organism>
<dbReference type="Proteomes" id="UP001361570">
    <property type="component" value="Unassembled WGS sequence"/>
</dbReference>
<dbReference type="Pfam" id="PF19741">
    <property type="entry name" value="DUF6230"/>
    <property type="match status" value="1"/>
</dbReference>
<accession>A0ABU8DU10</accession>
<evidence type="ECO:0000313" key="1">
    <source>
        <dbReference type="EMBL" id="MEI4272350.1"/>
    </source>
</evidence>
<sequence length="232" mass="23054">MSGHAAALPESFVGGTRWRRSVAAAVLGLGVLAAGVVAVSQDVLAATVVYQGGTAEFSTGRISGQDVAFAMVPVTRTDPDGGARTTPVLRAGFATARMDGLCLSQVEQLPGIGPVTIRVEAGDGDPATQEITAADVQIDLLSFRGSGSGINLDGVVQIGLASSDVTTRPGAANPLGAPTEPGWTAIDASAGDIVEVRGLLADTTIGGPLTLPGLRITLVPGENGCSGTPVAG</sequence>
<dbReference type="EMBL" id="JBAPLU010000010">
    <property type="protein sequence ID" value="MEI4272350.1"/>
    <property type="molecule type" value="Genomic_DNA"/>
</dbReference>
<name>A0ABU8DU10_9ACTN</name>
<evidence type="ECO:0000313" key="2">
    <source>
        <dbReference type="Proteomes" id="UP001361570"/>
    </source>
</evidence>
<proteinExistence type="predicted"/>
<protein>
    <submittedName>
        <fullName evidence="1">DUF6230 family protein</fullName>
    </submittedName>
</protein>
<comment type="caution">
    <text evidence="1">The sequence shown here is derived from an EMBL/GenBank/DDBJ whole genome shotgun (WGS) entry which is preliminary data.</text>
</comment>
<dbReference type="InterPro" id="IPR046198">
    <property type="entry name" value="DUF6230"/>
</dbReference>
<dbReference type="RefSeq" id="WP_336404488.1">
    <property type="nucleotide sequence ID" value="NZ_JBAPLU010000010.1"/>
</dbReference>
<reference evidence="1 2" key="1">
    <citation type="submission" date="2024-03" db="EMBL/GenBank/DDBJ databases">
        <title>Draft genome sequence of Klenkia sp. LSe6-5.</title>
        <authorList>
            <person name="Duangmal K."/>
            <person name="Chantavorakit T."/>
        </authorList>
    </citation>
    <scope>NUCLEOTIDE SEQUENCE [LARGE SCALE GENOMIC DNA]</scope>
    <source>
        <strain evidence="1 2">LSe6-5</strain>
    </source>
</reference>
<gene>
    <name evidence="1" type="ORF">TEK04_11515</name>
</gene>